<dbReference type="KEGG" id="prr:AT705_15300"/>
<protein>
    <submittedName>
        <fullName evidence="2">Uncharacterized protein</fullName>
    </submittedName>
</protein>
<feature type="region of interest" description="Disordered" evidence="1">
    <location>
        <begin position="82"/>
        <end position="105"/>
    </location>
</feature>
<evidence type="ECO:0000313" key="2">
    <source>
        <dbReference type="EMBL" id="ALU44196.1"/>
    </source>
</evidence>
<dbReference type="EMBL" id="CP013611">
    <property type="protein sequence ID" value="ALU44196.1"/>
    <property type="molecule type" value="Genomic_DNA"/>
</dbReference>
<dbReference type="RefSeq" id="WP_058797234.1">
    <property type="nucleotide sequence ID" value="NZ_CP013611.1"/>
</dbReference>
<sequence>MDHEPGYTAYSLEELIDVYNHIDRARFPYRFIKILRLLKKDLRAYFTAGEINKYAPESLLPEQAHVRRAEHISNYFESFHVEDSGSDSSDAGSSGSDSSDSGAGF</sequence>
<dbReference type="AlphaFoldDB" id="A0A0U2X8E4"/>
<proteinExistence type="predicted"/>
<evidence type="ECO:0000256" key="1">
    <source>
        <dbReference type="SAM" id="MobiDB-lite"/>
    </source>
</evidence>
<gene>
    <name evidence="2" type="ORF">AT705_15300</name>
</gene>
<reference evidence="2 3" key="1">
    <citation type="submission" date="2015-12" db="EMBL/GenBank/DDBJ databases">
        <title>Complete genome sequence of Pseudoalteromonas rubra SCSIO 6842, harboring a conjugative plasmid.</title>
        <authorList>
            <person name="Li B."/>
            <person name="Wang X."/>
        </authorList>
    </citation>
    <scope>NUCLEOTIDE SEQUENCE [LARGE SCALE GENOMIC DNA]</scope>
    <source>
        <strain evidence="2 3">SCSIO 6842</strain>
    </source>
</reference>
<evidence type="ECO:0000313" key="3">
    <source>
        <dbReference type="Proteomes" id="UP000069015"/>
    </source>
</evidence>
<dbReference type="Proteomes" id="UP000069015">
    <property type="component" value="Chromosome 1"/>
</dbReference>
<organism evidence="2 3">
    <name type="scientific">Pseudoalteromonas rubra</name>
    <dbReference type="NCBI Taxonomy" id="43658"/>
    <lineage>
        <taxon>Bacteria</taxon>
        <taxon>Pseudomonadati</taxon>
        <taxon>Pseudomonadota</taxon>
        <taxon>Gammaproteobacteria</taxon>
        <taxon>Alteromonadales</taxon>
        <taxon>Pseudoalteromonadaceae</taxon>
        <taxon>Pseudoalteromonas</taxon>
    </lineage>
</organism>
<name>A0A0U2X8E4_9GAMM</name>
<feature type="compositionally biased region" description="Low complexity" evidence="1">
    <location>
        <begin position="86"/>
        <end position="105"/>
    </location>
</feature>
<accession>A0A0U2X8E4</accession>